<evidence type="ECO:0000256" key="2">
    <source>
        <dbReference type="SAM" id="Phobius"/>
    </source>
</evidence>
<evidence type="ECO:0000259" key="4">
    <source>
        <dbReference type="Pfam" id="PF10648"/>
    </source>
</evidence>
<sequence>MNERWSSEEEKLQAALHAAAQNVSPGPDGLARIRRRTAESPWWRNPVFYGVAAGVATAAAAVVIAVNTLGTGADDLSVSPADSPTSSQTSVPSQEPTTGPVDPTDADPTRDPDDDPGDDPESEPIDPAEEPDETEPPATAERMALPVYFTVDGQVNREWQSVTGTDPLLAAADASLNGTSFDPRYESLWSPVEVISAEVVDGVIEVDLRSPVELDADPELADEAVQQLVYTVTATAAMPLVPEVDGAVPVRILVDGAPADDLFGSVDVSEPVTRADQIDVRYLIDIDSPAYGADVSSPVTVSGVAAVFEGNALWELRRDGEVVDSGITQTEEAFTFSPFSIELGDLEPGTYEITVMEDDVSDGEGPEPRFETKEFTVVAP</sequence>
<dbReference type="Proteomes" id="UP000469185">
    <property type="component" value="Unassembled WGS sequence"/>
</dbReference>
<keyword evidence="2" id="KW-0812">Transmembrane</keyword>
<feature type="domain" description="Bacterial spore germination immunoglobulin-like" evidence="4">
    <location>
        <begin position="284"/>
        <end position="364"/>
    </location>
</feature>
<evidence type="ECO:0000313" key="5">
    <source>
        <dbReference type="EMBL" id="NED98161.1"/>
    </source>
</evidence>
<keyword evidence="2" id="KW-1133">Transmembrane helix</keyword>
<dbReference type="InterPro" id="IPR018911">
    <property type="entry name" value="Gmad2_Ig-like_dom"/>
</dbReference>
<dbReference type="Pfam" id="PF10646">
    <property type="entry name" value="Germane"/>
    <property type="match status" value="1"/>
</dbReference>
<gene>
    <name evidence="5" type="ORF">G1H11_22945</name>
</gene>
<feature type="transmembrane region" description="Helical" evidence="2">
    <location>
        <begin position="47"/>
        <end position="69"/>
    </location>
</feature>
<reference evidence="5 6" key="1">
    <citation type="submission" date="2020-02" db="EMBL/GenBank/DDBJ databases">
        <authorList>
            <person name="Li X.-J."/>
            <person name="Feng X.-M."/>
        </authorList>
    </citation>
    <scope>NUCLEOTIDE SEQUENCE [LARGE SCALE GENOMIC DNA]</scope>
    <source>
        <strain evidence="5 6">CGMCC 4.7225</strain>
    </source>
</reference>
<feature type="compositionally biased region" description="Acidic residues" evidence="1">
    <location>
        <begin position="112"/>
        <end position="135"/>
    </location>
</feature>
<protein>
    <recommendedName>
        <fullName evidence="7">GerMN domain-containing protein</fullName>
    </recommendedName>
</protein>
<evidence type="ECO:0008006" key="7">
    <source>
        <dbReference type="Google" id="ProtNLM"/>
    </source>
</evidence>
<feature type="domain" description="GerMN" evidence="3">
    <location>
        <begin position="146"/>
        <end position="259"/>
    </location>
</feature>
<evidence type="ECO:0000313" key="6">
    <source>
        <dbReference type="Proteomes" id="UP000469185"/>
    </source>
</evidence>
<feature type="region of interest" description="Disordered" evidence="1">
    <location>
        <begin position="359"/>
        <end position="380"/>
    </location>
</feature>
<keyword evidence="2" id="KW-0472">Membrane</keyword>
<keyword evidence="6" id="KW-1185">Reference proteome</keyword>
<dbReference type="RefSeq" id="WP_163820956.1">
    <property type="nucleotide sequence ID" value="NZ_JAAGOB010000017.1"/>
</dbReference>
<dbReference type="InterPro" id="IPR019606">
    <property type="entry name" value="GerMN"/>
</dbReference>
<proteinExistence type="predicted"/>
<feature type="compositionally biased region" description="Low complexity" evidence="1">
    <location>
        <begin position="83"/>
        <end position="103"/>
    </location>
</feature>
<dbReference type="Pfam" id="PF10648">
    <property type="entry name" value="Gmad2"/>
    <property type="match status" value="1"/>
</dbReference>
<comment type="caution">
    <text evidence="5">The sequence shown here is derived from an EMBL/GenBank/DDBJ whole genome shotgun (WGS) entry which is preliminary data.</text>
</comment>
<dbReference type="EMBL" id="JAAGOB010000017">
    <property type="protein sequence ID" value="NED98161.1"/>
    <property type="molecule type" value="Genomic_DNA"/>
</dbReference>
<evidence type="ECO:0000259" key="3">
    <source>
        <dbReference type="Pfam" id="PF10646"/>
    </source>
</evidence>
<name>A0A6N9YSZ6_9ACTN</name>
<evidence type="ECO:0000256" key="1">
    <source>
        <dbReference type="SAM" id="MobiDB-lite"/>
    </source>
</evidence>
<dbReference type="AlphaFoldDB" id="A0A6N9YSZ6"/>
<feature type="region of interest" description="Disordered" evidence="1">
    <location>
        <begin position="76"/>
        <end position="139"/>
    </location>
</feature>
<accession>A0A6N9YSZ6</accession>
<organism evidence="5 6">
    <name type="scientific">Phytoactinopolyspora alkaliphila</name>
    <dbReference type="NCBI Taxonomy" id="1783498"/>
    <lineage>
        <taxon>Bacteria</taxon>
        <taxon>Bacillati</taxon>
        <taxon>Actinomycetota</taxon>
        <taxon>Actinomycetes</taxon>
        <taxon>Jiangellales</taxon>
        <taxon>Jiangellaceae</taxon>
        <taxon>Phytoactinopolyspora</taxon>
    </lineage>
</organism>